<gene>
    <name evidence="2" type="ORF">EHS25_009169</name>
</gene>
<dbReference type="AlphaFoldDB" id="A0A427YL63"/>
<evidence type="ECO:0000256" key="1">
    <source>
        <dbReference type="SAM" id="MobiDB-lite"/>
    </source>
</evidence>
<dbReference type="EMBL" id="RSCD01000007">
    <property type="protein sequence ID" value="RSH91799.1"/>
    <property type="molecule type" value="Genomic_DNA"/>
</dbReference>
<protein>
    <submittedName>
        <fullName evidence="2">Uncharacterized protein</fullName>
    </submittedName>
</protein>
<organism evidence="2 3">
    <name type="scientific">Saitozyma podzolica</name>
    <dbReference type="NCBI Taxonomy" id="1890683"/>
    <lineage>
        <taxon>Eukaryota</taxon>
        <taxon>Fungi</taxon>
        <taxon>Dikarya</taxon>
        <taxon>Basidiomycota</taxon>
        <taxon>Agaricomycotina</taxon>
        <taxon>Tremellomycetes</taxon>
        <taxon>Tremellales</taxon>
        <taxon>Trimorphomycetaceae</taxon>
        <taxon>Saitozyma</taxon>
    </lineage>
</organism>
<feature type="region of interest" description="Disordered" evidence="1">
    <location>
        <begin position="1"/>
        <end position="23"/>
    </location>
</feature>
<evidence type="ECO:0000313" key="3">
    <source>
        <dbReference type="Proteomes" id="UP000279259"/>
    </source>
</evidence>
<comment type="caution">
    <text evidence="2">The sequence shown here is derived from an EMBL/GenBank/DDBJ whole genome shotgun (WGS) entry which is preliminary data.</text>
</comment>
<keyword evidence="3" id="KW-1185">Reference proteome</keyword>
<accession>A0A427YL63</accession>
<sequence>MSCSSKVSKPRAVAPEMETEAGSKLVTLTSPQLSACLEHRTMRVPRRPRALGTYLPPERTPGHQAASEICVPMPEKSFLDTTSGPTTGRVSWMFQEERARISSQALPQTTLYLA</sequence>
<proteinExistence type="predicted"/>
<name>A0A427YL63_9TREE</name>
<dbReference type="Proteomes" id="UP000279259">
    <property type="component" value="Unassembled WGS sequence"/>
</dbReference>
<evidence type="ECO:0000313" key="2">
    <source>
        <dbReference type="EMBL" id="RSH91799.1"/>
    </source>
</evidence>
<reference evidence="2 3" key="1">
    <citation type="submission" date="2018-11" db="EMBL/GenBank/DDBJ databases">
        <title>Genome sequence of Saitozyma podzolica DSM 27192.</title>
        <authorList>
            <person name="Aliyu H."/>
            <person name="Gorte O."/>
            <person name="Ochsenreither K."/>
        </authorList>
    </citation>
    <scope>NUCLEOTIDE SEQUENCE [LARGE SCALE GENOMIC DNA]</scope>
    <source>
        <strain evidence="2 3">DSM 27192</strain>
    </source>
</reference>